<comment type="subcellular location">
    <subcellularLocation>
        <location evidence="1">Cytoplasmic vesicle membrane</location>
        <topology evidence="1">Multi-pass membrane protein</topology>
    </subcellularLocation>
    <subcellularLocation>
        <location evidence="2">Endoplasmic reticulum membrane</location>
        <topology evidence="2">Multi-pass membrane protein</topology>
    </subcellularLocation>
    <subcellularLocation>
        <location evidence="4">Golgi apparatus membrane</location>
        <topology evidence="4">Multi-pass membrane protein</topology>
    </subcellularLocation>
    <subcellularLocation>
        <location evidence="3 20">Preautophagosomal structure membrane</location>
        <topology evidence="3 20">Multi-pass membrane protein</topology>
    </subcellularLocation>
</comment>
<protein>
    <recommendedName>
        <fullName evidence="6 20">Autophagy-related protein 9</fullName>
    </recommendedName>
</protein>
<evidence type="ECO:0000256" key="18">
    <source>
        <dbReference type="ARBA" id="ARBA00024621"/>
    </source>
</evidence>
<evidence type="ECO:0000256" key="10">
    <source>
        <dbReference type="ARBA" id="ARBA00022989"/>
    </source>
</evidence>
<evidence type="ECO:0000256" key="9">
    <source>
        <dbReference type="ARBA" id="ARBA00022692"/>
    </source>
</evidence>
<dbReference type="GO" id="GO:0005776">
    <property type="term" value="C:autophagosome"/>
    <property type="evidence" value="ECO:0007669"/>
    <property type="project" value="TreeGrafter"/>
</dbReference>
<evidence type="ECO:0000313" key="23">
    <source>
        <dbReference type="Proteomes" id="UP000662931"/>
    </source>
</evidence>
<feature type="region of interest" description="Disordered" evidence="21">
    <location>
        <begin position="1"/>
        <end position="58"/>
    </location>
</feature>
<evidence type="ECO:0000256" key="15">
    <source>
        <dbReference type="ARBA" id="ARBA00023329"/>
    </source>
</evidence>
<dbReference type="GO" id="GO:0030659">
    <property type="term" value="C:cytoplasmic vesicle membrane"/>
    <property type="evidence" value="ECO:0007669"/>
    <property type="project" value="UniProtKB-SubCell"/>
</dbReference>
<evidence type="ECO:0000256" key="6">
    <source>
        <dbReference type="ARBA" id="ARBA00018074"/>
    </source>
</evidence>
<dbReference type="KEGG" id="bnn:FOA43_002045"/>
<keyword evidence="11 20" id="KW-0072">Autophagy</keyword>
<evidence type="ECO:0000256" key="1">
    <source>
        <dbReference type="ARBA" id="ARBA00004439"/>
    </source>
</evidence>
<comment type="similarity">
    <text evidence="5 20">Belongs to the ATG9 family.</text>
</comment>
<dbReference type="GO" id="GO:0034727">
    <property type="term" value="P:piecemeal microautophagy of the nucleus"/>
    <property type="evidence" value="ECO:0007669"/>
    <property type="project" value="TreeGrafter"/>
</dbReference>
<evidence type="ECO:0000256" key="13">
    <source>
        <dbReference type="ARBA" id="ARBA00023055"/>
    </source>
</evidence>
<evidence type="ECO:0000256" key="14">
    <source>
        <dbReference type="ARBA" id="ARBA00023136"/>
    </source>
</evidence>
<proteinExistence type="inferred from homology"/>
<evidence type="ECO:0000256" key="12">
    <source>
        <dbReference type="ARBA" id="ARBA00023034"/>
    </source>
</evidence>
<comment type="function">
    <text evidence="20">Phospholipid scramblase involved in autophagy. Cycles between the preautophagosomal structure/phagophore assembly site (PAS) and the cytoplasmic vesicle pool and supplies membrane for the growing autophagosome. Lipid scramblase activity plays a key role in preautophagosomal structure/phagophore assembly by distributing the phospholipids that arrive through ATG2 from the cytoplasmic to the luminal leaflet of the bilayer, thereby driving autophagosomal membrane expansion.</text>
</comment>
<evidence type="ECO:0000256" key="11">
    <source>
        <dbReference type="ARBA" id="ARBA00023006"/>
    </source>
</evidence>
<dbReference type="Pfam" id="PF04109">
    <property type="entry name" value="ATG9"/>
    <property type="match status" value="2"/>
</dbReference>
<evidence type="ECO:0000256" key="2">
    <source>
        <dbReference type="ARBA" id="ARBA00004477"/>
    </source>
</evidence>
<keyword evidence="10" id="KW-1133">Transmembrane helix</keyword>
<feature type="compositionally biased region" description="Low complexity" evidence="21">
    <location>
        <begin position="39"/>
        <end position="52"/>
    </location>
</feature>
<keyword evidence="23" id="KW-1185">Reference proteome</keyword>
<keyword evidence="15" id="KW-0968">Cytoplasmic vesicle</keyword>
<evidence type="ECO:0000256" key="19">
    <source>
        <dbReference type="ARBA" id="ARBA00024631"/>
    </source>
</evidence>
<comment type="catalytic activity">
    <reaction evidence="18">
        <text>a 1,2-diacyl-sn-glycero-3-phospho-(1D-myo-inositol-3-phosphate)(in) = a 1,2-diacyl-sn-glycero-3-phospho-(1D-myo-inositol-3-phosphate)(out)</text>
        <dbReference type="Rhea" id="RHEA:67920"/>
        <dbReference type="ChEBI" id="CHEBI:58088"/>
    </reaction>
</comment>
<dbReference type="PANTHER" id="PTHR13038">
    <property type="entry name" value="APG9 AUTOPHAGY 9"/>
    <property type="match status" value="1"/>
</dbReference>
<dbReference type="GeneID" id="62195446"/>
<keyword evidence="9" id="KW-0812">Transmembrane</keyword>
<dbReference type="GO" id="GO:0061709">
    <property type="term" value="P:reticulophagy"/>
    <property type="evidence" value="ECO:0007669"/>
    <property type="project" value="TreeGrafter"/>
</dbReference>
<dbReference type="InterPro" id="IPR007241">
    <property type="entry name" value="Autophagy-rel_prot_9"/>
</dbReference>
<accession>A0A875S3S2</accession>
<dbReference type="GO" id="GO:0000139">
    <property type="term" value="C:Golgi membrane"/>
    <property type="evidence" value="ECO:0007669"/>
    <property type="project" value="UniProtKB-SubCell"/>
</dbReference>
<evidence type="ECO:0000256" key="5">
    <source>
        <dbReference type="ARBA" id="ARBA00006185"/>
    </source>
</evidence>
<feature type="compositionally biased region" description="Low complexity" evidence="21">
    <location>
        <begin position="70"/>
        <end position="88"/>
    </location>
</feature>
<keyword evidence="7 20" id="KW-0813">Transport</keyword>
<dbReference type="AlphaFoldDB" id="A0A875S3S2"/>
<dbReference type="GO" id="GO:0006869">
    <property type="term" value="P:lipid transport"/>
    <property type="evidence" value="ECO:0007669"/>
    <property type="project" value="UniProtKB-KW"/>
</dbReference>
<evidence type="ECO:0000256" key="3">
    <source>
        <dbReference type="ARBA" id="ARBA00004511"/>
    </source>
</evidence>
<dbReference type="RefSeq" id="XP_038778277.1">
    <property type="nucleotide sequence ID" value="XM_038922349.1"/>
</dbReference>
<evidence type="ECO:0000256" key="4">
    <source>
        <dbReference type="ARBA" id="ARBA00004653"/>
    </source>
</evidence>
<feature type="region of interest" description="Disordered" evidence="21">
    <location>
        <begin position="70"/>
        <end position="97"/>
    </location>
</feature>
<dbReference type="GO" id="GO:0000422">
    <property type="term" value="P:autophagy of mitochondrion"/>
    <property type="evidence" value="ECO:0007669"/>
    <property type="project" value="TreeGrafter"/>
</dbReference>
<evidence type="ECO:0000256" key="17">
    <source>
        <dbReference type="ARBA" id="ARBA00024615"/>
    </source>
</evidence>
<dbReference type="GO" id="GO:0034497">
    <property type="term" value="P:protein localization to phagophore assembly site"/>
    <property type="evidence" value="ECO:0007669"/>
    <property type="project" value="TreeGrafter"/>
</dbReference>
<keyword evidence="12" id="KW-0333">Golgi apparatus</keyword>
<evidence type="ECO:0000256" key="7">
    <source>
        <dbReference type="ARBA" id="ARBA00022448"/>
    </source>
</evidence>
<keyword evidence="13 20" id="KW-0445">Lipid transport</keyword>
<dbReference type="PANTHER" id="PTHR13038:SF10">
    <property type="entry name" value="AUTOPHAGY-RELATED PROTEIN 9"/>
    <property type="match status" value="1"/>
</dbReference>
<dbReference type="GO" id="GO:0034045">
    <property type="term" value="C:phagophore assembly site membrane"/>
    <property type="evidence" value="ECO:0007669"/>
    <property type="project" value="UniProtKB-SubCell"/>
</dbReference>
<comment type="catalytic activity">
    <reaction evidence="16">
        <text>a 1,2-diacyl-sn-glycero-3-phospho-L-serine(in) = a 1,2-diacyl-sn-glycero-3-phospho-L-serine(out)</text>
        <dbReference type="Rhea" id="RHEA:38663"/>
        <dbReference type="ChEBI" id="CHEBI:57262"/>
    </reaction>
</comment>
<dbReference type="OrthoDB" id="2020634at2759"/>
<comment type="catalytic activity">
    <reaction evidence="17">
        <text>a 1,2-diacyl-sn-glycero-3-phosphoethanolamine(in) = a 1,2-diacyl-sn-glycero-3-phosphoethanolamine(out)</text>
        <dbReference type="Rhea" id="RHEA:38895"/>
        <dbReference type="ChEBI" id="CHEBI:64612"/>
    </reaction>
</comment>
<keyword evidence="14" id="KW-0472">Membrane</keyword>
<evidence type="ECO:0000256" key="20">
    <source>
        <dbReference type="RuleBase" id="RU364027"/>
    </source>
</evidence>
<name>A0A875S3S2_EENNA</name>
<dbReference type="GO" id="GO:0005789">
    <property type="term" value="C:endoplasmic reticulum membrane"/>
    <property type="evidence" value="ECO:0007669"/>
    <property type="project" value="UniProtKB-SubCell"/>
</dbReference>
<reference evidence="22" key="1">
    <citation type="submission" date="2020-10" db="EMBL/GenBank/DDBJ databases">
        <authorList>
            <person name="Roach M.J.R."/>
        </authorList>
    </citation>
    <scope>NUCLEOTIDE SEQUENCE</scope>
    <source>
        <strain evidence="22">CBS 1945</strain>
    </source>
</reference>
<dbReference type="EMBL" id="CP064813">
    <property type="protein sequence ID" value="QPG74712.1"/>
    <property type="molecule type" value="Genomic_DNA"/>
</dbReference>
<sequence length="735" mass="83266">MSGDLPKPTFLSRIFGANSNPGEDPLLNDDNIDLQYGDTSLESTQSRQSSSENAETTNEVHLGHSAVIQSASDSSASSDEGSVSSSASLRRFDPQKQAIRDQIQSEYEENMLDVVPQSLLMDEGKVQGRKSAVPLNQNITGSHLGSRLGEKALEFARSSIQFTHRRRDDEETAIEMRSLGGGTGGLTSKVPMLSPTERALWIWSNVTNLDRFLQDVYRYYIGNGLQCIILTQTCDLAIIVFVVWLSSFMGNCIDYDKLLNGGATSFDQVRVDKCYSKISLGQKCFYYILLAVLAVRVRNCIHEFKDFREIKLFFNCLLGISDDELQTISWPSIVKKIMILRDQNTNALASGRKMDDDDDDDLKSKKRLNAHDIANRLMRKDNYMIALFNKQVLDTPLKLPLLDSYFLTKTLEWNLKLCIFDYLFDTEGQLKKSVLSEHSRLSLSHNLGRRFQMAGLFSIVLTPALNFLNFEITSGHTVLFYMSAFGALFTICKSSILDDNSVFDPEASLRYVAQFTHYLPSSWEGQYHTENVRSQFCRLFNLKVVLVLKELTSMIMLPYLLYFRLPDASEKILDFFREFTIHVDGLGYVCSFAMFNLDDNKDKPGTMYIGRSGKWDREELKSGYYAANDDKMVKSYLYFLESYGEPVTKRPQAHVTSTPRSTSTTPAVRRRQLDHMEDTTAGLSTDSKNYLNNARNSMLLGDSVHTQQRNEAKLADSGGVLGLLNQIYKHQPRET</sequence>
<dbReference type="Proteomes" id="UP000662931">
    <property type="component" value="Chromosome 2"/>
</dbReference>
<gene>
    <name evidence="22" type="ORF">FOA43_002045</name>
</gene>
<evidence type="ECO:0000313" key="22">
    <source>
        <dbReference type="EMBL" id="QPG74712.1"/>
    </source>
</evidence>
<comment type="catalytic activity">
    <reaction evidence="19">
        <text>a 1,2-diacyl-sn-glycero-3-phosphocholine(in) = a 1,2-diacyl-sn-glycero-3-phosphocholine(out)</text>
        <dbReference type="Rhea" id="RHEA:38571"/>
        <dbReference type="ChEBI" id="CHEBI:57643"/>
    </reaction>
</comment>
<keyword evidence="8" id="KW-0597">Phosphoprotein</keyword>
<evidence type="ECO:0000256" key="21">
    <source>
        <dbReference type="SAM" id="MobiDB-lite"/>
    </source>
</evidence>
<evidence type="ECO:0000256" key="8">
    <source>
        <dbReference type="ARBA" id="ARBA00022553"/>
    </source>
</evidence>
<evidence type="ECO:0000256" key="16">
    <source>
        <dbReference type="ARBA" id="ARBA00024479"/>
    </source>
</evidence>
<organism evidence="22 23">
    <name type="scientific">Eeniella nana</name>
    <name type="common">Yeast</name>
    <name type="synonym">Brettanomyces nanus</name>
    <dbReference type="NCBI Taxonomy" id="13502"/>
    <lineage>
        <taxon>Eukaryota</taxon>
        <taxon>Fungi</taxon>
        <taxon>Dikarya</taxon>
        <taxon>Ascomycota</taxon>
        <taxon>Saccharomycotina</taxon>
        <taxon>Pichiomycetes</taxon>
        <taxon>Pichiales</taxon>
        <taxon>Pichiaceae</taxon>
        <taxon>Brettanomyces</taxon>
    </lineage>
</organism>